<dbReference type="PROSITE" id="PS50110">
    <property type="entry name" value="RESPONSE_REGULATORY"/>
    <property type="match status" value="1"/>
</dbReference>
<dbReference type="InterPro" id="IPR009057">
    <property type="entry name" value="Homeodomain-like_sf"/>
</dbReference>
<evidence type="ECO:0000259" key="8">
    <source>
        <dbReference type="PROSITE" id="PS50045"/>
    </source>
</evidence>
<accession>A0A7C4TB80</accession>
<dbReference type="PANTHER" id="PTHR32071">
    <property type="entry name" value="TRANSCRIPTIONAL REGULATORY PROTEIN"/>
    <property type="match status" value="1"/>
</dbReference>
<dbReference type="InterPro" id="IPR027417">
    <property type="entry name" value="P-loop_NTPase"/>
</dbReference>
<dbReference type="InterPro" id="IPR011006">
    <property type="entry name" value="CheY-like_superfamily"/>
</dbReference>
<keyword evidence="2" id="KW-0067">ATP-binding</keyword>
<dbReference type="AlphaFoldDB" id="A0A7C4TB80"/>
<name>A0A7C4TB80_UNCW3</name>
<dbReference type="SMART" id="SM00448">
    <property type="entry name" value="REC"/>
    <property type="match status" value="1"/>
</dbReference>
<organism evidence="10">
    <name type="scientific">candidate division WOR-3 bacterium</name>
    <dbReference type="NCBI Taxonomy" id="2052148"/>
    <lineage>
        <taxon>Bacteria</taxon>
        <taxon>Bacteria division WOR-3</taxon>
    </lineage>
</organism>
<sequence>MQTILVIDDDESICKFLNAFFEEKGYVVEIARNGEEGLKKFIQSDPFVVLLDQILPDTRGIDLLRKMKEYNPETNVIIITGYGEIRDAVRAMEIGALNYLLKPLDTTELMILVEKAKSNSAIKEELDFHRQKRAVLIKGRITPFIFKSKLMEQVFKQCDQVSKTDSTVLLEGESGTGKGLFAAYLHQISNRANGPFIDIDCTTIPENLLESELFGYEPGAFTDAKRRKEGLIELADRGTLFLDEISSLPLLLQGKLLKVIEQRSFRKLGGKKEIQVDVRIIVATNSNLLELAEKGLFRKDLYFRISTFPIVLPPLRERKEDIIPLALHFFQEIKREFHKEIDGIEPEALNALLEYDWPGNVRELRNTIEKAIIISQQRMIKREDICLEIPLTMPILDYKGFSYRSALAKFEKEIIANALKKTGGNQTRAAEVLKVSRSFLIRQMKKYNIQPLDYKKKE</sequence>
<evidence type="ECO:0000256" key="4">
    <source>
        <dbReference type="ARBA" id="ARBA00023125"/>
    </source>
</evidence>
<dbReference type="Pfam" id="PF00072">
    <property type="entry name" value="Response_reg"/>
    <property type="match status" value="1"/>
</dbReference>
<dbReference type="Gene3D" id="1.10.10.60">
    <property type="entry name" value="Homeodomain-like"/>
    <property type="match status" value="1"/>
</dbReference>
<dbReference type="EMBL" id="DTGZ01000018">
    <property type="protein sequence ID" value="HGV96866.1"/>
    <property type="molecule type" value="Genomic_DNA"/>
</dbReference>
<keyword evidence="7" id="KW-0597">Phosphoprotein</keyword>
<evidence type="ECO:0000256" key="6">
    <source>
        <dbReference type="ARBA" id="ARBA00023163"/>
    </source>
</evidence>
<dbReference type="GO" id="GO:0006355">
    <property type="term" value="P:regulation of DNA-templated transcription"/>
    <property type="evidence" value="ECO:0007669"/>
    <property type="project" value="InterPro"/>
</dbReference>
<dbReference type="InterPro" id="IPR058031">
    <property type="entry name" value="AAA_lid_NorR"/>
</dbReference>
<keyword evidence="3" id="KW-0805">Transcription regulation</keyword>
<dbReference type="PRINTS" id="PR01590">
    <property type="entry name" value="HTHFIS"/>
</dbReference>
<evidence type="ECO:0000313" key="10">
    <source>
        <dbReference type="EMBL" id="HGV96866.1"/>
    </source>
</evidence>
<dbReference type="Gene3D" id="1.10.8.60">
    <property type="match status" value="1"/>
</dbReference>
<dbReference type="PROSITE" id="PS00675">
    <property type="entry name" value="SIGMA54_INTERACT_1"/>
    <property type="match status" value="1"/>
</dbReference>
<dbReference type="InterPro" id="IPR025662">
    <property type="entry name" value="Sigma_54_int_dom_ATP-bd_1"/>
</dbReference>
<dbReference type="Pfam" id="PF02954">
    <property type="entry name" value="HTH_8"/>
    <property type="match status" value="1"/>
</dbReference>
<dbReference type="InterPro" id="IPR025944">
    <property type="entry name" value="Sigma_54_int_dom_CS"/>
</dbReference>
<dbReference type="GO" id="GO:0000160">
    <property type="term" value="P:phosphorelay signal transduction system"/>
    <property type="evidence" value="ECO:0007669"/>
    <property type="project" value="InterPro"/>
</dbReference>
<dbReference type="Pfam" id="PF00158">
    <property type="entry name" value="Sigma54_activat"/>
    <property type="match status" value="1"/>
</dbReference>
<keyword evidence="4" id="KW-0238">DNA-binding</keyword>
<keyword evidence="6" id="KW-0804">Transcription</keyword>
<dbReference type="FunFam" id="3.40.50.300:FF:000006">
    <property type="entry name" value="DNA-binding transcriptional regulator NtrC"/>
    <property type="match status" value="1"/>
</dbReference>
<dbReference type="PANTHER" id="PTHR32071:SF119">
    <property type="entry name" value="SIGMA L-DEPENDENT TRANSCRIPTIONAL REGULATOR YPLP-RELATED"/>
    <property type="match status" value="1"/>
</dbReference>
<dbReference type="InterPro" id="IPR002078">
    <property type="entry name" value="Sigma_54_int"/>
</dbReference>
<reference evidence="10" key="1">
    <citation type="journal article" date="2020" name="mSystems">
        <title>Genome- and Community-Level Interaction Insights into Carbon Utilization and Element Cycling Functions of Hydrothermarchaeota in Hydrothermal Sediment.</title>
        <authorList>
            <person name="Zhou Z."/>
            <person name="Liu Y."/>
            <person name="Xu W."/>
            <person name="Pan J."/>
            <person name="Luo Z.H."/>
            <person name="Li M."/>
        </authorList>
    </citation>
    <scope>NUCLEOTIDE SEQUENCE [LARGE SCALE GENOMIC DNA]</scope>
    <source>
        <strain evidence="10">SpSt-774</strain>
    </source>
</reference>
<protein>
    <submittedName>
        <fullName evidence="10">Sigma-54-dependent Fis family transcriptional regulator</fullName>
    </submittedName>
</protein>
<evidence type="ECO:0000259" key="9">
    <source>
        <dbReference type="PROSITE" id="PS50110"/>
    </source>
</evidence>
<evidence type="ECO:0000256" key="1">
    <source>
        <dbReference type="ARBA" id="ARBA00022741"/>
    </source>
</evidence>
<keyword evidence="5" id="KW-0010">Activator</keyword>
<dbReference type="SUPFAM" id="SSF52540">
    <property type="entry name" value="P-loop containing nucleoside triphosphate hydrolases"/>
    <property type="match status" value="1"/>
</dbReference>
<dbReference type="SUPFAM" id="SSF46689">
    <property type="entry name" value="Homeodomain-like"/>
    <property type="match status" value="1"/>
</dbReference>
<dbReference type="Gene3D" id="3.40.50.300">
    <property type="entry name" value="P-loop containing nucleotide triphosphate hydrolases"/>
    <property type="match status" value="1"/>
</dbReference>
<dbReference type="Gene3D" id="3.40.50.2300">
    <property type="match status" value="1"/>
</dbReference>
<dbReference type="SMART" id="SM00382">
    <property type="entry name" value="AAA"/>
    <property type="match status" value="1"/>
</dbReference>
<evidence type="ECO:0000256" key="7">
    <source>
        <dbReference type="PROSITE-ProRule" id="PRU00169"/>
    </source>
</evidence>
<dbReference type="Pfam" id="PF25601">
    <property type="entry name" value="AAA_lid_14"/>
    <property type="match status" value="1"/>
</dbReference>
<dbReference type="InterPro" id="IPR003593">
    <property type="entry name" value="AAA+_ATPase"/>
</dbReference>
<proteinExistence type="predicted"/>
<comment type="caution">
    <text evidence="10">The sequence shown here is derived from an EMBL/GenBank/DDBJ whole genome shotgun (WGS) entry which is preliminary data.</text>
</comment>
<gene>
    <name evidence="10" type="ORF">ENV60_01020</name>
</gene>
<feature type="domain" description="Response regulatory" evidence="9">
    <location>
        <begin position="3"/>
        <end position="117"/>
    </location>
</feature>
<feature type="modified residue" description="4-aspartylphosphate" evidence="7">
    <location>
        <position position="52"/>
    </location>
</feature>
<dbReference type="GO" id="GO:0043565">
    <property type="term" value="F:sequence-specific DNA binding"/>
    <property type="evidence" value="ECO:0007669"/>
    <property type="project" value="InterPro"/>
</dbReference>
<evidence type="ECO:0000256" key="3">
    <source>
        <dbReference type="ARBA" id="ARBA00023015"/>
    </source>
</evidence>
<evidence type="ECO:0000256" key="2">
    <source>
        <dbReference type="ARBA" id="ARBA00022840"/>
    </source>
</evidence>
<dbReference type="PROSITE" id="PS00688">
    <property type="entry name" value="SIGMA54_INTERACT_3"/>
    <property type="match status" value="1"/>
</dbReference>
<evidence type="ECO:0000256" key="5">
    <source>
        <dbReference type="ARBA" id="ARBA00023159"/>
    </source>
</evidence>
<dbReference type="FunFam" id="1.10.8.60:FF:000014">
    <property type="entry name" value="DNA-binding transcriptional regulator NtrC"/>
    <property type="match status" value="1"/>
</dbReference>
<dbReference type="PROSITE" id="PS50045">
    <property type="entry name" value="SIGMA54_INTERACT_4"/>
    <property type="match status" value="1"/>
</dbReference>
<dbReference type="GO" id="GO:0005524">
    <property type="term" value="F:ATP binding"/>
    <property type="evidence" value="ECO:0007669"/>
    <property type="project" value="UniProtKB-KW"/>
</dbReference>
<dbReference type="CDD" id="cd00009">
    <property type="entry name" value="AAA"/>
    <property type="match status" value="1"/>
</dbReference>
<dbReference type="SUPFAM" id="SSF52172">
    <property type="entry name" value="CheY-like"/>
    <property type="match status" value="1"/>
</dbReference>
<feature type="domain" description="Sigma-54 factor interaction" evidence="8">
    <location>
        <begin position="144"/>
        <end position="373"/>
    </location>
</feature>
<dbReference type="InterPro" id="IPR001789">
    <property type="entry name" value="Sig_transdc_resp-reg_receiver"/>
</dbReference>
<dbReference type="InterPro" id="IPR002197">
    <property type="entry name" value="HTH_Fis"/>
</dbReference>
<keyword evidence="1" id="KW-0547">Nucleotide-binding</keyword>